<dbReference type="AlphaFoldDB" id="A0A382GWE9"/>
<organism evidence="1">
    <name type="scientific">marine metagenome</name>
    <dbReference type="NCBI Taxonomy" id="408172"/>
    <lineage>
        <taxon>unclassified sequences</taxon>
        <taxon>metagenomes</taxon>
        <taxon>ecological metagenomes</taxon>
    </lineage>
</organism>
<name>A0A382GWE9_9ZZZZ</name>
<gene>
    <name evidence="1" type="ORF">METZ01_LOCUS232068</name>
</gene>
<reference evidence="1" key="1">
    <citation type="submission" date="2018-05" db="EMBL/GenBank/DDBJ databases">
        <authorList>
            <person name="Lanie J.A."/>
            <person name="Ng W.-L."/>
            <person name="Kazmierczak K.M."/>
            <person name="Andrzejewski T.M."/>
            <person name="Davidsen T.M."/>
            <person name="Wayne K.J."/>
            <person name="Tettelin H."/>
            <person name="Glass J.I."/>
            <person name="Rusch D."/>
            <person name="Podicherti R."/>
            <person name="Tsui H.-C.T."/>
            <person name="Winkler M.E."/>
        </authorList>
    </citation>
    <scope>NUCLEOTIDE SEQUENCE</scope>
</reference>
<proteinExistence type="predicted"/>
<protein>
    <submittedName>
        <fullName evidence="1">Uncharacterized protein</fullName>
    </submittedName>
</protein>
<evidence type="ECO:0000313" key="1">
    <source>
        <dbReference type="EMBL" id="SVB79214.1"/>
    </source>
</evidence>
<sequence length="208" mass="24200">MYNATPLESIDPSELLNNEAYRWLHNAIHRNFTDLAYTYYFDKNNHELFTLFILTVYVLKGEEGSDKVEIQGLNDEQKSVILSRINRIENEDSNIIEIPRLFEGEWNTLLESVILKNDDSKDSNTLKKNLEYIHQEQFQLESILFAFLDGVEDENIENDLIEILNNIANNKIYEFLKLVNGNDDFDALSLLNSLKIFDTDSVRIVKTG</sequence>
<dbReference type="EMBL" id="UINC01057733">
    <property type="protein sequence ID" value="SVB79214.1"/>
    <property type="molecule type" value="Genomic_DNA"/>
</dbReference>
<accession>A0A382GWE9</accession>